<evidence type="ECO:0000256" key="11">
    <source>
        <dbReference type="ARBA" id="ARBA00022840"/>
    </source>
</evidence>
<evidence type="ECO:0000256" key="6">
    <source>
        <dbReference type="ARBA" id="ARBA00022679"/>
    </source>
</evidence>
<keyword evidence="10 15" id="KW-0274">FAD</keyword>
<dbReference type="PANTHER" id="PTHR22749:SF6">
    <property type="entry name" value="RIBOFLAVIN KINASE"/>
    <property type="match status" value="1"/>
</dbReference>
<keyword evidence="12" id="KW-0511">Multifunctional enzyme</keyword>
<keyword evidence="4 15" id="KW-0285">Flavoprotein</keyword>
<keyword evidence="11 15" id="KW-0067">ATP-binding</keyword>
<accession>A0A965LKS3</accession>
<dbReference type="CDD" id="cd02064">
    <property type="entry name" value="FAD_synthetase_N"/>
    <property type="match status" value="1"/>
</dbReference>
<evidence type="ECO:0000313" key="18">
    <source>
        <dbReference type="Proteomes" id="UP000740727"/>
    </source>
</evidence>
<comment type="pathway">
    <text evidence="3 15">Cofactor biosynthesis; FMN biosynthesis; FMN from riboflavin (ATP route): step 1/1.</text>
</comment>
<dbReference type="Gene3D" id="3.40.50.620">
    <property type="entry name" value="HUPs"/>
    <property type="match status" value="1"/>
</dbReference>
<dbReference type="EC" id="2.7.7.2" evidence="15"/>
<evidence type="ECO:0000256" key="4">
    <source>
        <dbReference type="ARBA" id="ARBA00022630"/>
    </source>
</evidence>
<dbReference type="InterPro" id="IPR023468">
    <property type="entry name" value="Riboflavin_kinase"/>
</dbReference>
<keyword evidence="8 15" id="KW-0547">Nucleotide-binding</keyword>
<dbReference type="GO" id="GO:0008531">
    <property type="term" value="F:riboflavin kinase activity"/>
    <property type="evidence" value="ECO:0007669"/>
    <property type="project" value="UniProtKB-UniRule"/>
</dbReference>
<dbReference type="Pfam" id="PF01687">
    <property type="entry name" value="Flavokinase"/>
    <property type="match status" value="1"/>
</dbReference>
<keyword evidence="5 15" id="KW-0288">FMN</keyword>
<evidence type="ECO:0000256" key="12">
    <source>
        <dbReference type="ARBA" id="ARBA00023268"/>
    </source>
</evidence>
<protein>
    <recommendedName>
        <fullName evidence="15">Riboflavin biosynthesis protein</fullName>
    </recommendedName>
    <domain>
        <recommendedName>
            <fullName evidence="15">Riboflavin kinase</fullName>
            <ecNumber evidence="15">2.7.1.26</ecNumber>
        </recommendedName>
        <alternativeName>
            <fullName evidence="15">Flavokinase</fullName>
        </alternativeName>
    </domain>
    <domain>
        <recommendedName>
            <fullName evidence="15">FMN adenylyltransferase</fullName>
            <ecNumber evidence="15">2.7.7.2</ecNumber>
        </recommendedName>
        <alternativeName>
            <fullName evidence="15">FAD pyrophosphorylase</fullName>
        </alternativeName>
        <alternativeName>
            <fullName evidence="15">FAD synthase</fullName>
        </alternativeName>
    </domain>
</protein>
<evidence type="ECO:0000256" key="7">
    <source>
        <dbReference type="ARBA" id="ARBA00022695"/>
    </source>
</evidence>
<evidence type="ECO:0000256" key="1">
    <source>
        <dbReference type="ARBA" id="ARBA00002121"/>
    </source>
</evidence>
<dbReference type="InterPro" id="IPR015865">
    <property type="entry name" value="Riboflavin_kinase_bac/euk"/>
</dbReference>
<dbReference type="NCBIfam" id="TIGR00083">
    <property type="entry name" value="ribF"/>
    <property type="match status" value="1"/>
</dbReference>
<comment type="function">
    <text evidence="1">Catalyzes the phosphorylation of riboflavin to FMN followed by the adenylation of FMN to FAD.</text>
</comment>
<proteinExistence type="inferred from homology"/>
<dbReference type="InterPro" id="IPR002606">
    <property type="entry name" value="Riboflavin_kinase_bac"/>
</dbReference>
<dbReference type="SUPFAM" id="SSF52374">
    <property type="entry name" value="Nucleotidylyl transferase"/>
    <property type="match status" value="1"/>
</dbReference>
<comment type="catalytic activity">
    <reaction evidence="14 15">
        <text>FMN + ATP + H(+) = FAD + diphosphate</text>
        <dbReference type="Rhea" id="RHEA:17237"/>
        <dbReference type="ChEBI" id="CHEBI:15378"/>
        <dbReference type="ChEBI" id="CHEBI:30616"/>
        <dbReference type="ChEBI" id="CHEBI:33019"/>
        <dbReference type="ChEBI" id="CHEBI:57692"/>
        <dbReference type="ChEBI" id="CHEBI:58210"/>
        <dbReference type="EC" id="2.7.7.2"/>
    </reaction>
</comment>
<evidence type="ECO:0000256" key="9">
    <source>
        <dbReference type="ARBA" id="ARBA00022777"/>
    </source>
</evidence>
<dbReference type="GO" id="GO:0003919">
    <property type="term" value="F:FMN adenylyltransferase activity"/>
    <property type="evidence" value="ECO:0007669"/>
    <property type="project" value="UniProtKB-UniRule"/>
</dbReference>
<dbReference type="EC" id="2.7.1.26" evidence="15"/>
<dbReference type="SMART" id="SM00904">
    <property type="entry name" value="Flavokinase"/>
    <property type="match status" value="1"/>
</dbReference>
<dbReference type="InterPro" id="IPR004821">
    <property type="entry name" value="Cyt_trans-like"/>
</dbReference>
<evidence type="ECO:0000259" key="16">
    <source>
        <dbReference type="SMART" id="SM00904"/>
    </source>
</evidence>
<evidence type="ECO:0000256" key="8">
    <source>
        <dbReference type="ARBA" id="ARBA00022741"/>
    </source>
</evidence>
<dbReference type="PIRSF" id="PIRSF004491">
    <property type="entry name" value="FAD_Synth"/>
    <property type="match status" value="1"/>
</dbReference>
<dbReference type="EMBL" id="RFXN01000014">
    <property type="protein sequence ID" value="NBR93625.1"/>
    <property type="molecule type" value="Genomic_DNA"/>
</dbReference>
<evidence type="ECO:0000256" key="13">
    <source>
        <dbReference type="ARBA" id="ARBA00047880"/>
    </source>
</evidence>
<dbReference type="PANTHER" id="PTHR22749">
    <property type="entry name" value="RIBOFLAVIN KINASE/FMN ADENYLYLTRANSFERASE"/>
    <property type="match status" value="1"/>
</dbReference>
<dbReference type="GO" id="GO:0006747">
    <property type="term" value="P:FAD biosynthetic process"/>
    <property type="evidence" value="ECO:0007669"/>
    <property type="project" value="UniProtKB-UniRule"/>
</dbReference>
<keyword evidence="6 15" id="KW-0808">Transferase</keyword>
<dbReference type="InterPro" id="IPR023465">
    <property type="entry name" value="Riboflavin_kinase_dom_sf"/>
</dbReference>
<dbReference type="AlphaFoldDB" id="A0A965LKS3"/>
<dbReference type="NCBIfam" id="NF004160">
    <property type="entry name" value="PRK05627.1-3"/>
    <property type="match status" value="1"/>
</dbReference>
<reference evidence="17" key="1">
    <citation type="submission" date="2018-10" db="EMBL/GenBank/DDBJ databases">
        <title>Iterative Subtractive Binning of Freshwater Chronoseries Metagenomes Recovers Nearly Complete Genomes from over Four Hundred Novel Species.</title>
        <authorList>
            <person name="Rodriguez-R L.M."/>
            <person name="Tsementzi D."/>
            <person name="Luo C."/>
            <person name="Konstantinidis K.T."/>
        </authorList>
    </citation>
    <scope>NUCLEOTIDE SEQUENCE</scope>
    <source>
        <strain evidence="17">WB5_2A_028</strain>
    </source>
</reference>
<evidence type="ECO:0000256" key="10">
    <source>
        <dbReference type="ARBA" id="ARBA00022827"/>
    </source>
</evidence>
<comment type="pathway">
    <text evidence="2 15">Cofactor biosynthesis; FAD biosynthesis; FAD from FMN: step 1/1.</text>
</comment>
<dbReference type="GO" id="GO:0009398">
    <property type="term" value="P:FMN biosynthetic process"/>
    <property type="evidence" value="ECO:0007669"/>
    <property type="project" value="UniProtKB-UniRule"/>
</dbReference>
<dbReference type="Proteomes" id="UP000740727">
    <property type="component" value="Unassembled WGS sequence"/>
</dbReference>
<dbReference type="GO" id="GO:0005524">
    <property type="term" value="F:ATP binding"/>
    <property type="evidence" value="ECO:0007669"/>
    <property type="project" value="UniProtKB-UniRule"/>
</dbReference>
<dbReference type="NCBIfam" id="TIGR00125">
    <property type="entry name" value="cyt_tran_rel"/>
    <property type="match status" value="1"/>
</dbReference>
<evidence type="ECO:0000256" key="14">
    <source>
        <dbReference type="ARBA" id="ARBA00049494"/>
    </source>
</evidence>
<evidence type="ECO:0000313" key="17">
    <source>
        <dbReference type="EMBL" id="NBR93625.1"/>
    </source>
</evidence>
<comment type="similarity">
    <text evidence="15">Belongs to the ribF family.</text>
</comment>
<keyword evidence="9 15" id="KW-0418">Kinase</keyword>
<feature type="domain" description="Riboflavin kinase" evidence="16">
    <location>
        <begin position="165"/>
        <end position="295"/>
    </location>
</feature>
<name>A0A965LKS3_9PROT</name>
<gene>
    <name evidence="17" type="ORF">EBT44_02060</name>
</gene>
<keyword evidence="7 15" id="KW-0548">Nucleotidyltransferase</keyword>
<evidence type="ECO:0000256" key="15">
    <source>
        <dbReference type="PIRNR" id="PIRNR004491"/>
    </source>
</evidence>
<dbReference type="GO" id="GO:0009231">
    <property type="term" value="P:riboflavin biosynthetic process"/>
    <property type="evidence" value="ECO:0007669"/>
    <property type="project" value="InterPro"/>
</dbReference>
<evidence type="ECO:0000256" key="3">
    <source>
        <dbReference type="ARBA" id="ARBA00005201"/>
    </source>
</evidence>
<dbReference type="Gene3D" id="2.40.30.30">
    <property type="entry name" value="Riboflavin kinase-like"/>
    <property type="match status" value="1"/>
</dbReference>
<comment type="catalytic activity">
    <reaction evidence="13 15">
        <text>riboflavin + ATP = FMN + ADP + H(+)</text>
        <dbReference type="Rhea" id="RHEA:14357"/>
        <dbReference type="ChEBI" id="CHEBI:15378"/>
        <dbReference type="ChEBI" id="CHEBI:30616"/>
        <dbReference type="ChEBI" id="CHEBI:57986"/>
        <dbReference type="ChEBI" id="CHEBI:58210"/>
        <dbReference type="ChEBI" id="CHEBI:456216"/>
        <dbReference type="EC" id="2.7.1.26"/>
    </reaction>
</comment>
<dbReference type="InterPro" id="IPR015864">
    <property type="entry name" value="FAD_synthase"/>
</dbReference>
<evidence type="ECO:0000256" key="5">
    <source>
        <dbReference type="ARBA" id="ARBA00022643"/>
    </source>
</evidence>
<evidence type="ECO:0000256" key="2">
    <source>
        <dbReference type="ARBA" id="ARBA00004726"/>
    </source>
</evidence>
<dbReference type="FunFam" id="3.40.50.620:FF:000021">
    <property type="entry name" value="Riboflavin biosynthesis protein"/>
    <property type="match status" value="1"/>
</dbReference>
<dbReference type="SUPFAM" id="SSF82114">
    <property type="entry name" value="Riboflavin kinase-like"/>
    <property type="match status" value="1"/>
</dbReference>
<comment type="caution">
    <text evidence="17">The sequence shown here is derived from an EMBL/GenBank/DDBJ whole genome shotgun (WGS) entry which is preliminary data.</text>
</comment>
<organism evidence="17 18">
    <name type="scientific">Candidatus Fonsibacter lacus</name>
    <dbReference type="NCBI Taxonomy" id="2576439"/>
    <lineage>
        <taxon>Bacteria</taxon>
        <taxon>Pseudomonadati</taxon>
        <taxon>Pseudomonadota</taxon>
        <taxon>Alphaproteobacteria</taxon>
        <taxon>Candidatus Pelagibacterales</taxon>
        <taxon>Candidatus Pelagibacterales incertae sedis</taxon>
        <taxon>Candidatus Fonsibacter</taxon>
    </lineage>
</organism>
<dbReference type="InterPro" id="IPR014729">
    <property type="entry name" value="Rossmann-like_a/b/a_fold"/>
</dbReference>
<sequence>MGKSVVAIGIFDGVHLGHQKILARAREVANSLSLPVIALTFHPHPTAILAPERQPQLLLNIHGRVELLEKHGAEEVEVVTFSKEFAALSPSAFIEDILLGQLNAAHVVVGENFSFGSKASGSISDIKKYLEADSVPLLHDHNGAISSTRIRAHIAQGEMEAAHALLGRPHFLQGEVVHGEKRGREIGYPTANLEQLVGMAIPPDGIYAGYLYVERDRLPAAISIGTNPTFPPTFPGERPRQVEAYALDRDDLDLYGQRASIEFLSYLRPTIAFPGLEPLLAQMAKDCADTKVKLDELGHNRARW</sequence>
<dbReference type="Pfam" id="PF06574">
    <property type="entry name" value="FAD_syn"/>
    <property type="match status" value="1"/>
</dbReference>